<dbReference type="AlphaFoldDB" id="E5YAU3"/>
<dbReference type="PROSITE" id="PS50968">
    <property type="entry name" value="BIOTINYL_LIPOYL"/>
    <property type="match status" value="1"/>
</dbReference>
<dbReference type="Proteomes" id="UP000006034">
    <property type="component" value="Unassembled WGS sequence"/>
</dbReference>
<dbReference type="PANTHER" id="PTHR11715:SF3">
    <property type="entry name" value="GLYCINE CLEAVAGE SYSTEM H PROTEIN-RELATED"/>
    <property type="match status" value="1"/>
</dbReference>
<evidence type="ECO:0000256" key="1">
    <source>
        <dbReference type="ARBA" id="ARBA00009249"/>
    </source>
</evidence>
<dbReference type="SUPFAM" id="SSF51230">
    <property type="entry name" value="Single hybrid motif"/>
    <property type="match status" value="1"/>
</dbReference>
<comment type="cofactor">
    <cofactor evidence="3">
        <name>(R)-lipoate</name>
        <dbReference type="ChEBI" id="CHEBI:83088"/>
    </cofactor>
    <text evidence="3">Binds 1 lipoyl cofactor covalently.</text>
</comment>
<comment type="similarity">
    <text evidence="1 3">Belongs to the GcvH family.</text>
</comment>
<gene>
    <name evidence="3" type="primary">gcvH</name>
    <name evidence="6" type="ORF">HMPREF0179_03314</name>
</gene>
<keyword evidence="2 3" id="KW-0450">Lipoyl</keyword>
<sequence length="130" mass="14144">MKSNEELNLPESLRYTDEHVWVRMEGGEAVIGISDFAQDQLGEIAFVDLPAVGVRFDAGSDFGTVESLKSVNQLYMPIPGEVVAVNEELESTPTLVNVSPYGEGWMIRIRPDASAESLLDAAGYRALLGL</sequence>
<evidence type="ECO:0000256" key="2">
    <source>
        <dbReference type="ARBA" id="ARBA00022823"/>
    </source>
</evidence>
<dbReference type="OrthoDB" id="9796712at2"/>
<dbReference type="InterPro" id="IPR003016">
    <property type="entry name" value="2-oxoA_DH_lipoyl-BS"/>
</dbReference>
<dbReference type="GO" id="GO:0009249">
    <property type="term" value="P:protein lipoylation"/>
    <property type="evidence" value="ECO:0007669"/>
    <property type="project" value="TreeGrafter"/>
</dbReference>
<proteinExistence type="inferred from homology"/>
<dbReference type="PROSITE" id="PS00189">
    <property type="entry name" value="LIPOYL"/>
    <property type="match status" value="1"/>
</dbReference>
<dbReference type="NCBIfam" id="TIGR00527">
    <property type="entry name" value="gcvH"/>
    <property type="match status" value="1"/>
</dbReference>
<dbReference type="STRING" id="563192.HMPREF0179_03314"/>
<dbReference type="GO" id="GO:0005829">
    <property type="term" value="C:cytosol"/>
    <property type="evidence" value="ECO:0007669"/>
    <property type="project" value="TreeGrafter"/>
</dbReference>
<evidence type="ECO:0000259" key="5">
    <source>
        <dbReference type="PROSITE" id="PS50968"/>
    </source>
</evidence>
<dbReference type="InterPro" id="IPR000089">
    <property type="entry name" value="Biotin_lipoyl"/>
</dbReference>
<evidence type="ECO:0000256" key="3">
    <source>
        <dbReference type="HAMAP-Rule" id="MF_00272"/>
    </source>
</evidence>
<dbReference type="InterPro" id="IPR033753">
    <property type="entry name" value="GCV_H/Fam206"/>
</dbReference>
<feature type="modified residue" description="N6-lipoyllysine" evidence="3 4">
    <location>
        <position position="69"/>
    </location>
</feature>
<accession>E5YAU3</accession>
<dbReference type="CDD" id="cd06848">
    <property type="entry name" value="GCS_H"/>
    <property type="match status" value="1"/>
</dbReference>
<dbReference type="HOGENOM" id="CLU_097408_2_2_7"/>
<reference evidence="6 7" key="1">
    <citation type="submission" date="2010-10" db="EMBL/GenBank/DDBJ databases">
        <authorList>
            <consortium name="The Broad Institute Genome Sequencing Platform"/>
            <person name="Ward D."/>
            <person name="Earl A."/>
            <person name="Feldgarden M."/>
            <person name="Young S.K."/>
            <person name="Gargeya S."/>
            <person name="Zeng Q."/>
            <person name="Alvarado L."/>
            <person name="Berlin A."/>
            <person name="Bochicchio J."/>
            <person name="Chapman S.B."/>
            <person name="Chen Z."/>
            <person name="Freedman E."/>
            <person name="Gellesch M."/>
            <person name="Goldberg J."/>
            <person name="Griggs A."/>
            <person name="Gujja S."/>
            <person name="Heilman E."/>
            <person name="Heiman D."/>
            <person name="Howarth C."/>
            <person name="Mehta T."/>
            <person name="Neiman D."/>
            <person name="Pearson M."/>
            <person name="Roberts A."/>
            <person name="Saif S."/>
            <person name="Shea T."/>
            <person name="Shenoy N."/>
            <person name="Sisk P."/>
            <person name="Stolte C."/>
            <person name="Sykes S."/>
            <person name="White J."/>
            <person name="Yandava C."/>
            <person name="Allen-Vercoe E."/>
            <person name="Sibley C."/>
            <person name="Ambrose C.E."/>
            <person name="Strauss J."/>
            <person name="Daigneault M."/>
            <person name="Haas B."/>
            <person name="Nusbaum C."/>
            <person name="Birren B."/>
        </authorList>
    </citation>
    <scope>NUCLEOTIDE SEQUENCE [LARGE SCALE GENOMIC DNA]</scope>
    <source>
        <strain evidence="6 7">3_1_6</strain>
    </source>
</reference>
<dbReference type="Pfam" id="PF01597">
    <property type="entry name" value="GCV_H"/>
    <property type="match status" value="1"/>
</dbReference>
<dbReference type="EMBL" id="ADCP02000005">
    <property type="protein sequence ID" value="EFV42838.1"/>
    <property type="molecule type" value="Genomic_DNA"/>
</dbReference>
<dbReference type="Gene3D" id="2.40.50.100">
    <property type="match status" value="1"/>
</dbReference>
<dbReference type="InterPro" id="IPR002930">
    <property type="entry name" value="GCV_H"/>
</dbReference>
<evidence type="ECO:0000313" key="6">
    <source>
        <dbReference type="EMBL" id="EFV42838.1"/>
    </source>
</evidence>
<protein>
    <recommendedName>
        <fullName evidence="3">Glycine cleavage system H protein</fullName>
    </recommendedName>
</protein>
<dbReference type="GO" id="GO:0005960">
    <property type="term" value="C:glycine cleavage complex"/>
    <property type="evidence" value="ECO:0007669"/>
    <property type="project" value="InterPro"/>
</dbReference>
<evidence type="ECO:0000256" key="4">
    <source>
        <dbReference type="PIRSR" id="PIRSR617453-50"/>
    </source>
</evidence>
<dbReference type="eggNOG" id="COG0509">
    <property type="taxonomic scope" value="Bacteria"/>
</dbReference>
<name>E5YAU3_BILW3</name>
<dbReference type="InterPro" id="IPR011053">
    <property type="entry name" value="Single_hybrid_motif"/>
</dbReference>
<comment type="subunit">
    <text evidence="3">The glycine cleavage system is composed of four proteins: P, T, L and H.</text>
</comment>
<dbReference type="RefSeq" id="WP_005030006.1">
    <property type="nucleotide sequence ID" value="NZ_KE150241.1"/>
</dbReference>
<reference evidence="6 7" key="2">
    <citation type="submission" date="2013-04" db="EMBL/GenBank/DDBJ databases">
        <title>The Genome Sequence of Bilophila wadsworthia 3_1_6.</title>
        <authorList>
            <consortium name="The Broad Institute Genomics Platform"/>
            <person name="Earl A."/>
            <person name="Ward D."/>
            <person name="Feldgarden M."/>
            <person name="Gevers D."/>
            <person name="Sibley C."/>
            <person name="Strauss J."/>
            <person name="Allen-Vercoe E."/>
            <person name="Walker B."/>
            <person name="Young S."/>
            <person name="Zeng Q."/>
            <person name="Gargeya S."/>
            <person name="Fitzgerald M."/>
            <person name="Haas B."/>
            <person name="Abouelleil A."/>
            <person name="Allen A.W."/>
            <person name="Alvarado L."/>
            <person name="Arachchi H.M."/>
            <person name="Berlin A.M."/>
            <person name="Chapman S.B."/>
            <person name="Gainer-Dewar J."/>
            <person name="Goldberg J."/>
            <person name="Griggs A."/>
            <person name="Gujja S."/>
            <person name="Hansen M."/>
            <person name="Howarth C."/>
            <person name="Imamovic A."/>
            <person name="Ireland A."/>
            <person name="Larimer J."/>
            <person name="McCowan C."/>
            <person name="Murphy C."/>
            <person name="Pearson M."/>
            <person name="Poon T.W."/>
            <person name="Priest M."/>
            <person name="Roberts A."/>
            <person name="Saif S."/>
            <person name="Shea T."/>
            <person name="Sisk P."/>
            <person name="Sykes S."/>
            <person name="Wortman J."/>
            <person name="Nusbaum C."/>
            <person name="Birren B."/>
        </authorList>
    </citation>
    <scope>NUCLEOTIDE SEQUENCE [LARGE SCALE GENOMIC DNA]</scope>
    <source>
        <strain evidence="6 7">3_1_6</strain>
    </source>
</reference>
<dbReference type="HAMAP" id="MF_00272">
    <property type="entry name" value="GcvH"/>
    <property type="match status" value="1"/>
</dbReference>
<dbReference type="PANTHER" id="PTHR11715">
    <property type="entry name" value="GLYCINE CLEAVAGE SYSTEM H PROTEIN"/>
    <property type="match status" value="1"/>
</dbReference>
<comment type="caution">
    <text evidence="6">The sequence shown here is derived from an EMBL/GenBank/DDBJ whole genome shotgun (WGS) entry which is preliminary data.</text>
</comment>
<comment type="function">
    <text evidence="3">The glycine cleavage system catalyzes the degradation of glycine. The H protein shuttles the methylamine group of glycine from the P protein to the T protein.</text>
</comment>
<feature type="domain" description="Lipoyl-binding" evidence="5">
    <location>
        <begin position="28"/>
        <end position="110"/>
    </location>
</feature>
<evidence type="ECO:0000313" key="7">
    <source>
        <dbReference type="Proteomes" id="UP000006034"/>
    </source>
</evidence>
<dbReference type="NCBIfam" id="NF002270">
    <property type="entry name" value="PRK01202.1"/>
    <property type="match status" value="1"/>
</dbReference>
<dbReference type="GO" id="GO:0019464">
    <property type="term" value="P:glycine decarboxylation via glycine cleavage system"/>
    <property type="evidence" value="ECO:0007669"/>
    <property type="project" value="UniProtKB-UniRule"/>
</dbReference>
<dbReference type="GeneID" id="78087619"/>
<dbReference type="InterPro" id="IPR017453">
    <property type="entry name" value="GCV_H_sub"/>
</dbReference>
<organism evidence="6 7">
    <name type="scientific">Bilophila wadsworthia (strain 3_1_6)</name>
    <dbReference type="NCBI Taxonomy" id="563192"/>
    <lineage>
        <taxon>Bacteria</taxon>
        <taxon>Pseudomonadati</taxon>
        <taxon>Thermodesulfobacteriota</taxon>
        <taxon>Desulfovibrionia</taxon>
        <taxon>Desulfovibrionales</taxon>
        <taxon>Desulfovibrionaceae</taxon>
        <taxon>Bilophila</taxon>
    </lineage>
</organism>
<keyword evidence="7" id="KW-1185">Reference proteome</keyword>